<dbReference type="InterPro" id="IPR008271">
    <property type="entry name" value="Ser/Thr_kinase_AS"/>
</dbReference>
<sequence length="515" mass="57573">MDEADFDSQENSLVHTLPYETMRDLSRVLDGGEAWVELATRMPDISIQDVEGCRQFCVSHRGSPSEYLLRIWGSKGYSILSLYNLFALTRMVRCMRIVQHLVSESHHYLEEYALSTENVDVPSSSQNYQQYSRGQHASISSAKRSEPQQPSPVASGTTQKSSTALTTSDTASSGVWLRSIARKYSLVYRNISDPIWSALQNTLAVPYTELLAATSNFAESNVLGKGGYGVVYVGEWKHTKIAVKRFMTSGNKGSHIQRERLRQSLQELRTLAKYRHDNILPLYAFSLEGPEPCLVYQFMSNGSLEDRLLCRRGTPPLSWLQKKEIAEGSARGLHFLHCIASTPIIHGDVKSANILLDRHFEPKLGDFGLSRDGKIETDAQEKSPLIASHVKGTLAYLPPEFITSKILSTKLDVYSFGIVLLEITTGLRAYMDSRSPPGLAEYCVCTKNSRKNDWIEALMDRRTPHVSNEAALTHWIDAVVCLGLHCVEKDRMARPSFPEIVAALSKLTSSFDCLA</sequence>
<dbReference type="GO" id="GO:0005524">
    <property type="term" value="F:ATP binding"/>
    <property type="evidence" value="ECO:0007669"/>
    <property type="project" value="UniProtKB-UniRule"/>
</dbReference>
<dbReference type="InterPro" id="IPR011029">
    <property type="entry name" value="DEATH-like_dom_sf"/>
</dbReference>
<comment type="catalytic activity">
    <reaction evidence="8">
        <text>L-threonyl-[protein] + ATP = O-phospho-L-threonyl-[protein] + ADP + H(+)</text>
        <dbReference type="Rhea" id="RHEA:46608"/>
        <dbReference type="Rhea" id="RHEA-COMP:11060"/>
        <dbReference type="Rhea" id="RHEA-COMP:11605"/>
        <dbReference type="ChEBI" id="CHEBI:15378"/>
        <dbReference type="ChEBI" id="CHEBI:30013"/>
        <dbReference type="ChEBI" id="CHEBI:30616"/>
        <dbReference type="ChEBI" id="CHEBI:61977"/>
        <dbReference type="ChEBI" id="CHEBI:456216"/>
        <dbReference type="EC" id="2.7.11.1"/>
    </reaction>
</comment>
<dbReference type="InterPro" id="IPR000719">
    <property type="entry name" value="Prot_kinase_dom"/>
</dbReference>
<keyword evidence="14" id="KW-1185">Reference proteome</keyword>
<feature type="region of interest" description="Disordered" evidence="11">
    <location>
        <begin position="136"/>
        <end position="166"/>
    </location>
</feature>
<evidence type="ECO:0000256" key="11">
    <source>
        <dbReference type="SAM" id="MobiDB-lite"/>
    </source>
</evidence>
<dbReference type="Gene3D" id="1.10.533.10">
    <property type="entry name" value="Death Domain, Fas"/>
    <property type="match status" value="1"/>
</dbReference>
<gene>
    <name evidence="13" type="ORF">ANCCAN_02122</name>
</gene>
<keyword evidence="4" id="KW-0808">Transferase</keyword>
<dbReference type="GO" id="GO:0004674">
    <property type="term" value="F:protein serine/threonine kinase activity"/>
    <property type="evidence" value="ECO:0007669"/>
    <property type="project" value="UniProtKB-KW"/>
</dbReference>
<dbReference type="OrthoDB" id="4062651at2759"/>
<evidence type="ECO:0000256" key="4">
    <source>
        <dbReference type="ARBA" id="ARBA00022679"/>
    </source>
</evidence>
<dbReference type="SUPFAM" id="SSF47986">
    <property type="entry name" value="DEATH domain"/>
    <property type="match status" value="1"/>
</dbReference>
<evidence type="ECO:0000259" key="12">
    <source>
        <dbReference type="PROSITE" id="PS50011"/>
    </source>
</evidence>
<dbReference type="AlphaFoldDB" id="A0A368H583"/>
<dbReference type="EMBL" id="JOJR01000011">
    <property type="protein sequence ID" value="RCN51762.1"/>
    <property type="molecule type" value="Genomic_DNA"/>
</dbReference>
<dbReference type="PANTHER" id="PTHR48006:SF102">
    <property type="entry name" value="LEUCINE-RICH REPEAT-CONTAINING PROTEIN DDB_G0281931-RELATED"/>
    <property type="match status" value="1"/>
</dbReference>
<dbReference type="Gene3D" id="1.10.510.10">
    <property type="entry name" value="Transferase(Phosphotransferase) domain 1"/>
    <property type="match status" value="1"/>
</dbReference>
<feature type="binding site" evidence="10">
    <location>
        <position position="244"/>
    </location>
    <ligand>
        <name>ATP</name>
        <dbReference type="ChEBI" id="CHEBI:30616"/>
    </ligand>
</feature>
<keyword evidence="6 13" id="KW-0418">Kinase</keyword>
<protein>
    <recommendedName>
        <fullName evidence="2">non-specific serine/threonine protein kinase</fullName>
        <ecNumber evidence="2">2.7.11.1</ecNumber>
    </recommendedName>
</protein>
<dbReference type="STRING" id="29170.A0A368H583"/>
<feature type="domain" description="Protein kinase" evidence="12">
    <location>
        <begin position="217"/>
        <end position="507"/>
    </location>
</feature>
<name>A0A368H583_ANCCA</name>
<reference evidence="13 14" key="1">
    <citation type="submission" date="2014-10" db="EMBL/GenBank/DDBJ databases">
        <title>Draft genome of the hookworm Ancylostoma caninum.</title>
        <authorList>
            <person name="Mitreva M."/>
        </authorList>
    </citation>
    <scope>NUCLEOTIDE SEQUENCE [LARGE SCALE GENOMIC DNA]</scope>
    <source>
        <strain evidence="13 14">Baltimore</strain>
    </source>
</reference>
<dbReference type="InterPro" id="IPR011009">
    <property type="entry name" value="Kinase-like_dom_sf"/>
</dbReference>
<dbReference type="FunFam" id="1.10.510.10:FF:000754">
    <property type="entry name" value="Interleukin-1 receptor-associated kinase"/>
    <property type="match status" value="1"/>
</dbReference>
<feature type="compositionally biased region" description="Polar residues" evidence="11">
    <location>
        <begin position="136"/>
        <end position="160"/>
    </location>
</feature>
<dbReference type="InterPro" id="IPR001245">
    <property type="entry name" value="Ser-Thr/Tyr_kinase_cat_dom"/>
</dbReference>
<dbReference type="InterPro" id="IPR017441">
    <property type="entry name" value="Protein_kinase_ATP_BS"/>
</dbReference>
<organism evidence="13 14">
    <name type="scientific">Ancylostoma caninum</name>
    <name type="common">Dog hookworm</name>
    <dbReference type="NCBI Taxonomy" id="29170"/>
    <lineage>
        <taxon>Eukaryota</taxon>
        <taxon>Metazoa</taxon>
        <taxon>Ecdysozoa</taxon>
        <taxon>Nematoda</taxon>
        <taxon>Chromadorea</taxon>
        <taxon>Rhabditida</taxon>
        <taxon>Rhabditina</taxon>
        <taxon>Rhabditomorpha</taxon>
        <taxon>Strongyloidea</taxon>
        <taxon>Ancylostomatidae</taxon>
        <taxon>Ancylostomatinae</taxon>
        <taxon>Ancylostoma</taxon>
    </lineage>
</organism>
<evidence type="ECO:0000256" key="10">
    <source>
        <dbReference type="PROSITE-ProRule" id="PRU10141"/>
    </source>
</evidence>
<dbReference type="CDD" id="cd14066">
    <property type="entry name" value="STKc_IRAK"/>
    <property type="match status" value="1"/>
</dbReference>
<dbReference type="Proteomes" id="UP000252519">
    <property type="component" value="Unassembled WGS sequence"/>
</dbReference>
<evidence type="ECO:0000256" key="1">
    <source>
        <dbReference type="ARBA" id="ARBA00008718"/>
    </source>
</evidence>
<dbReference type="Pfam" id="PF07714">
    <property type="entry name" value="PK_Tyr_Ser-Thr"/>
    <property type="match status" value="1"/>
</dbReference>
<evidence type="ECO:0000256" key="8">
    <source>
        <dbReference type="ARBA" id="ARBA00047899"/>
    </source>
</evidence>
<keyword evidence="3" id="KW-0723">Serine/threonine-protein kinase</keyword>
<evidence type="ECO:0000256" key="3">
    <source>
        <dbReference type="ARBA" id="ARBA00022527"/>
    </source>
</evidence>
<comment type="similarity">
    <text evidence="1">Belongs to the protein kinase superfamily. TKL Ser/Thr protein kinase family. Pelle subfamily.</text>
</comment>
<dbReference type="PROSITE" id="PS50011">
    <property type="entry name" value="PROTEIN_KINASE_DOM"/>
    <property type="match status" value="1"/>
</dbReference>
<dbReference type="InterPro" id="IPR051824">
    <property type="entry name" value="LRR_Rcpt-Like_S/T_Kinase"/>
</dbReference>
<evidence type="ECO:0000256" key="5">
    <source>
        <dbReference type="ARBA" id="ARBA00022741"/>
    </source>
</evidence>
<keyword evidence="7 10" id="KW-0067">ATP-binding</keyword>
<dbReference type="PROSITE" id="PS00108">
    <property type="entry name" value="PROTEIN_KINASE_ST"/>
    <property type="match status" value="1"/>
</dbReference>
<dbReference type="PROSITE" id="PS00107">
    <property type="entry name" value="PROTEIN_KINASE_ATP"/>
    <property type="match status" value="1"/>
</dbReference>
<comment type="catalytic activity">
    <reaction evidence="9">
        <text>L-seryl-[protein] + ATP = O-phospho-L-seryl-[protein] + ADP + H(+)</text>
        <dbReference type="Rhea" id="RHEA:17989"/>
        <dbReference type="Rhea" id="RHEA-COMP:9863"/>
        <dbReference type="Rhea" id="RHEA-COMP:11604"/>
        <dbReference type="ChEBI" id="CHEBI:15378"/>
        <dbReference type="ChEBI" id="CHEBI:29999"/>
        <dbReference type="ChEBI" id="CHEBI:30616"/>
        <dbReference type="ChEBI" id="CHEBI:83421"/>
        <dbReference type="ChEBI" id="CHEBI:456216"/>
        <dbReference type="EC" id="2.7.11.1"/>
    </reaction>
</comment>
<dbReference type="PANTHER" id="PTHR48006">
    <property type="entry name" value="LEUCINE-RICH REPEAT-CONTAINING PROTEIN DDB_G0281931-RELATED"/>
    <property type="match status" value="1"/>
</dbReference>
<dbReference type="EC" id="2.7.11.1" evidence="2"/>
<evidence type="ECO:0000256" key="2">
    <source>
        <dbReference type="ARBA" id="ARBA00012513"/>
    </source>
</evidence>
<keyword evidence="5 10" id="KW-0547">Nucleotide-binding</keyword>
<dbReference type="SUPFAM" id="SSF56112">
    <property type="entry name" value="Protein kinase-like (PK-like)"/>
    <property type="match status" value="1"/>
</dbReference>
<evidence type="ECO:0000313" key="14">
    <source>
        <dbReference type="Proteomes" id="UP000252519"/>
    </source>
</evidence>
<comment type="caution">
    <text evidence="13">The sequence shown here is derived from an EMBL/GenBank/DDBJ whole genome shotgun (WGS) entry which is preliminary data.</text>
</comment>
<evidence type="ECO:0000256" key="6">
    <source>
        <dbReference type="ARBA" id="ARBA00022777"/>
    </source>
</evidence>
<evidence type="ECO:0000313" key="13">
    <source>
        <dbReference type="EMBL" id="RCN51762.1"/>
    </source>
</evidence>
<evidence type="ECO:0000256" key="7">
    <source>
        <dbReference type="ARBA" id="ARBA00022840"/>
    </source>
</evidence>
<dbReference type="Gene3D" id="3.30.200.20">
    <property type="entry name" value="Phosphorylase Kinase, domain 1"/>
    <property type="match status" value="1"/>
</dbReference>
<proteinExistence type="inferred from homology"/>
<evidence type="ECO:0000256" key="9">
    <source>
        <dbReference type="ARBA" id="ARBA00048679"/>
    </source>
</evidence>
<accession>A0A368H583</accession>
<dbReference type="SMART" id="SM00220">
    <property type="entry name" value="S_TKc"/>
    <property type="match status" value="1"/>
</dbReference>